<evidence type="ECO:0000313" key="3">
    <source>
        <dbReference type="Proteomes" id="UP000748531"/>
    </source>
</evidence>
<accession>A0A8J4SPL7</accession>
<proteinExistence type="predicted"/>
<feature type="region of interest" description="Disordered" evidence="1">
    <location>
        <begin position="240"/>
        <end position="261"/>
    </location>
</feature>
<name>A0A8J4SPL7_9TREM</name>
<comment type="caution">
    <text evidence="2">The sequence shown here is derived from an EMBL/GenBank/DDBJ whole genome shotgun (WGS) entry which is preliminary data.</text>
</comment>
<dbReference type="EMBL" id="LUCH01002578">
    <property type="protein sequence ID" value="KAF5401280.1"/>
    <property type="molecule type" value="Genomic_DNA"/>
</dbReference>
<keyword evidence="3" id="KW-1185">Reference proteome</keyword>
<dbReference type="OrthoDB" id="443981at2759"/>
<dbReference type="Proteomes" id="UP000748531">
    <property type="component" value="Unassembled WGS sequence"/>
</dbReference>
<protein>
    <submittedName>
        <fullName evidence="2">Uncharacterized protein</fullName>
    </submittedName>
</protein>
<reference evidence="2" key="1">
    <citation type="submission" date="2019-05" db="EMBL/GenBank/DDBJ databases">
        <title>Annotation for the trematode Paragonimus heterotremus.</title>
        <authorList>
            <person name="Choi Y.-J."/>
        </authorList>
    </citation>
    <scope>NUCLEOTIDE SEQUENCE</scope>
    <source>
        <strain evidence="2">LC</strain>
    </source>
</reference>
<gene>
    <name evidence="2" type="ORF">PHET_05131</name>
</gene>
<organism evidence="2 3">
    <name type="scientific">Paragonimus heterotremus</name>
    <dbReference type="NCBI Taxonomy" id="100268"/>
    <lineage>
        <taxon>Eukaryota</taxon>
        <taxon>Metazoa</taxon>
        <taxon>Spiralia</taxon>
        <taxon>Lophotrochozoa</taxon>
        <taxon>Platyhelminthes</taxon>
        <taxon>Trematoda</taxon>
        <taxon>Digenea</taxon>
        <taxon>Plagiorchiida</taxon>
        <taxon>Troglotremata</taxon>
        <taxon>Troglotrematidae</taxon>
        <taxon>Paragonimus</taxon>
    </lineage>
</organism>
<evidence type="ECO:0000313" key="2">
    <source>
        <dbReference type="EMBL" id="KAF5401280.1"/>
    </source>
</evidence>
<evidence type="ECO:0000256" key="1">
    <source>
        <dbReference type="SAM" id="MobiDB-lite"/>
    </source>
</evidence>
<sequence length="261" mass="28615">MLHPVIICARQPSHLSTCSHLRCISVLQVRLLCKWEQMGFSFYLIRLFSKHQLANMCVFTFGLLNTSMCSQSMLPSTLRLVCIPYSVNGLLALTDDNERRTADAARVLQVVEAYCASAWTQLSCRALDSCSSKSQDPDKHMCSTGISPTESKTLLQQFTSPTLISSVHQDTDSKRHSEMILTPAELKSSARTNLSASAFVRGVTKRSGSKNKADLVHVQPASVSRSSPLPLAVHSSAPTESVVQNMSPPPVILPTRSGRRL</sequence>
<dbReference type="AlphaFoldDB" id="A0A8J4SPL7"/>